<name>A0A5J4QC66_9ZZZZ</name>
<proteinExistence type="predicted"/>
<accession>A0A5J4QC66</accession>
<dbReference type="Pfam" id="PF00872">
    <property type="entry name" value="Transposase_mut"/>
    <property type="match status" value="1"/>
</dbReference>
<comment type="caution">
    <text evidence="5">The sequence shown here is derived from an EMBL/GenBank/DDBJ whole genome shotgun (WGS) entry which is preliminary data.</text>
</comment>
<evidence type="ECO:0000256" key="1">
    <source>
        <dbReference type="ARBA" id="ARBA00022578"/>
    </source>
</evidence>
<feature type="non-terminal residue" evidence="5">
    <location>
        <position position="175"/>
    </location>
</feature>
<evidence type="ECO:0008006" key="6">
    <source>
        <dbReference type="Google" id="ProtNLM"/>
    </source>
</evidence>
<evidence type="ECO:0000256" key="2">
    <source>
        <dbReference type="ARBA" id="ARBA00023125"/>
    </source>
</evidence>
<dbReference type="PANTHER" id="PTHR33217:SF8">
    <property type="entry name" value="MUTATOR FAMILY TRANSPOSASE"/>
    <property type="match status" value="1"/>
</dbReference>
<dbReference type="PANTHER" id="PTHR33217">
    <property type="entry name" value="TRANSPOSASE FOR INSERTION SEQUENCE ELEMENT IS1081"/>
    <property type="match status" value="1"/>
</dbReference>
<organism evidence="5">
    <name type="scientific">termite gut metagenome</name>
    <dbReference type="NCBI Taxonomy" id="433724"/>
    <lineage>
        <taxon>unclassified sequences</taxon>
        <taxon>metagenomes</taxon>
        <taxon>organismal metagenomes</taxon>
    </lineage>
</organism>
<gene>
    <name evidence="5" type="ORF">EZS27_030958</name>
</gene>
<dbReference type="AlphaFoldDB" id="A0A5J4QC66"/>
<dbReference type="GO" id="GO:0004803">
    <property type="term" value="F:transposase activity"/>
    <property type="evidence" value="ECO:0007669"/>
    <property type="project" value="InterPro"/>
</dbReference>
<sequence>MDIPESLLSKEFISQFKTGEDVDAFLSALHTRVYEQLLEAELDHHLGYEKNSVEGNNTGNSRNGKYSKKIQSQHGESIIHVPRDRAGEFDPIVVPKYQSRGSSIERLVISLYAKGMSLSDIETEMHEIYGVNLSTSAISIITNKVTQASIEWQNRPLERLYLIVWMDGIVFKVRE</sequence>
<keyword evidence="1" id="KW-0815">Transposition</keyword>
<evidence type="ECO:0000256" key="4">
    <source>
        <dbReference type="SAM" id="MobiDB-lite"/>
    </source>
</evidence>
<keyword evidence="2" id="KW-0238">DNA-binding</keyword>
<protein>
    <recommendedName>
        <fullName evidence="6">Mutator family transposase</fullName>
    </recommendedName>
</protein>
<evidence type="ECO:0000256" key="3">
    <source>
        <dbReference type="ARBA" id="ARBA00023172"/>
    </source>
</evidence>
<reference evidence="5" key="1">
    <citation type="submission" date="2019-03" db="EMBL/GenBank/DDBJ databases">
        <title>Single cell metagenomics reveals metabolic interactions within the superorganism composed of flagellate Streblomastix strix and complex community of Bacteroidetes bacteria on its surface.</title>
        <authorList>
            <person name="Treitli S.C."/>
            <person name="Kolisko M."/>
            <person name="Husnik F."/>
            <person name="Keeling P."/>
            <person name="Hampl V."/>
        </authorList>
    </citation>
    <scope>NUCLEOTIDE SEQUENCE</scope>
    <source>
        <strain evidence="5">STM</strain>
    </source>
</reference>
<dbReference type="InterPro" id="IPR001207">
    <property type="entry name" value="Transposase_mutator"/>
</dbReference>
<dbReference type="GO" id="GO:0006313">
    <property type="term" value="P:DNA transposition"/>
    <property type="evidence" value="ECO:0007669"/>
    <property type="project" value="InterPro"/>
</dbReference>
<dbReference type="GO" id="GO:0003677">
    <property type="term" value="F:DNA binding"/>
    <property type="evidence" value="ECO:0007669"/>
    <property type="project" value="UniProtKB-KW"/>
</dbReference>
<feature type="region of interest" description="Disordered" evidence="4">
    <location>
        <begin position="49"/>
        <end position="69"/>
    </location>
</feature>
<keyword evidence="3" id="KW-0233">DNA recombination</keyword>
<evidence type="ECO:0000313" key="5">
    <source>
        <dbReference type="EMBL" id="KAA6319112.1"/>
    </source>
</evidence>
<feature type="compositionally biased region" description="Polar residues" evidence="4">
    <location>
        <begin position="53"/>
        <end position="69"/>
    </location>
</feature>
<dbReference type="EMBL" id="SNRY01003988">
    <property type="protein sequence ID" value="KAA6319112.1"/>
    <property type="molecule type" value="Genomic_DNA"/>
</dbReference>